<name>A0AAN6YTI2_9PEZI</name>
<evidence type="ECO:0000256" key="1">
    <source>
        <dbReference type="SAM" id="MobiDB-lite"/>
    </source>
</evidence>
<keyword evidence="2" id="KW-0472">Membrane</keyword>
<evidence type="ECO:0008006" key="7">
    <source>
        <dbReference type="Google" id="ProtNLM"/>
    </source>
</evidence>
<feature type="compositionally biased region" description="Polar residues" evidence="1">
    <location>
        <begin position="88"/>
        <end position="115"/>
    </location>
</feature>
<evidence type="ECO:0000313" key="5">
    <source>
        <dbReference type="EMBL" id="KAK4113615.1"/>
    </source>
</evidence>
<accession>A0AAN6YTI2</accession>
<feature type="compositionally biased region" description="Polar residues" evidence="1">
    <location>
        <begin position="1"/>
        <end position="11"/>
    </location>
</feature>
<feature type="transmembrane region" description="Helical" evidence="2">
    <location>
        <begin position="878"/>
        <end position="897"/>
    </location>
</feature>
<feature type="transmembrane region" description="Helical" evidence="2">
    <location>
        <begin position="798"/>
        <end position="825"/>
    </location>
</feature>
<feature type="domain" description="Glycosyltransferase 2-like" evidence="3">
    <location>
        <begin position="607"/>
        <end position="820"/>
    </location>
</feature>
<dbReference type="PANTHER" id="PTHR35408">
    <property type="entry name" value="CHROMOSOME 15, WHOLE GENOME SHOTGUN SEQUENCE"/>
    <property type="match status" value="1"/>
</dbReference>
<keyword evidence="6" id="KW-1185">Reference proteome</keyword>
<dbReference type="Pfam" id="PF13632">
    <property type="entry name" value="Glyco_trans_2_3"/>
    <property type="match status" value="1"/>
</dbReference>
<feature type="region of interest" description="Disordered" evidence="1">
    <location>
        <begin position="1"/>
        <end position="152"/>
    </location>
</feature>
<evidence type="ECO:0000313" key="6">
    <source>
        <dbReference type="Proteomes" id="UP001302812"/>
    </source>
</evidence>
<feature type="transmembrane region" description="Helical" evidence="2">
    <location>
        <begin position="933"/>
        <end position="951"/>
    </location>
</feature>
<feature type="compositionally biased region" description="Low complexity" evidence="1">
    <location>
        <begin position="59"/>
        <end position="79"/>
    </location>
</feature>
<feature type="transmembrane region" description="Helical" evidence="2">
    <location>
        <begin position="357"/>
        <end position="379"/>
    </location>
</feature>
<evidence type="ECO:0000259" key="4">
    <source>
        <dbReference type="Pfam" id="PF25550"/>
    </source>
</evidence>
<protein>
    <recommendedName>
        <fullName evidence="7">Glycosyltransferase 2-like domain-containing protein</fullName>
    </recommendedName>
</protein>
<sequence>MKKFQSYFTPTGTGGEQSQEAKKAPQGSDRTAKTAGNRQRRSGSKASTHQLQPVRHRGTASASLSPGAAPAPSLASTPGPSVPASGRATPSSMLSVPGVAQQQHQHGSSDASTIRSGPAPKHNSHSHSPQSSRPTSTRHSFFPAGDARNGDADTINEIRNDMMVNWLYEQQLRKQYNAGIDPYEGVVLKKARGNFTCCPPQMAAIPDSLFAMVSVMNVRCAMTVRTPVVRALVDSLMGKGVDYVPLPEGLRVQVLRTMADLPRCQLHHFAAFIEDVKMLVVWDDDADKLLARVQDLEQRFIEIIWGNGDDREDDEDDAVAAGEKKGAGVGVGVEELDPSQLEEALAKEHRPVRLESAFMVMLTMVLWIACPGFGWRWLAYQSAVDGTYLRFALLAACPVQMFVSLFFFQALITSVFQIFGPISALTSNSKYYSGKPPRRLDRNQQALPHVTIQMPVYKEGLAAVIKPTVMSLKAAISTYEMQGGTANIFVNDDGMQLMDEDEAQARRDFYDEHNIGWVARPRHNPRPDPESGEKPFLRRGKFKKASNMNYALHISNRVEDKLAASVQRHPKWTNEDESAAYKRCLEEVLREDEGRTMAEGNIRVGDYILLIDSDTRVPHDCLLDAVSEMEQSPEVAIMQYQSGVMNVTSSFFENGVTWFTRLIYSCITFAVASGDACPFVGHNAILRWSALQDAAAYTDEDGYEKYWSESHVSEDFDMSLRLQVAGYTLRYASYTGDGFKEGVSLTVYDELARWEKYAYGCNELLFHPLRFWLVRGPFTPLFRRFIGSSIPLPKKLTIIAYIGTYYAIAAAWSITLANYFITGWYYGLYDKYYLDSFAIYISIVVVFTGAGNLALAVLRYRMSEQSLLSAYWECLKWIPMFTIFLGGISLHMAQAILCHFFEIEMVWGATAKEIGTIDFGAEMVNIVRRFKWTFLYCFGCTALMICGNTVFPIEWRINELYSIYPLAMTTACHFALPVLLNPALMMFTW</sequence>
<feature type="transmembrane region" description="Helical" evidence="2">
    <location>
        <begin position="837"/>
        <end position="858"/>
    </location>
</feature>
<feature type="domain" description="DUF7928" evidence="4">
    <location>
        <begin position="159"/>
        <end position="315"/>
    </location>
</feature>
<dbReference type="EMBL" id="MU853339">
    <property type="protein sequence ID" value="KAK4113615.1"/>
    <property type="molecule type" value="Genomic_DNA"/>
</dbReference>
<dbReference type="InterPro" id="IPR057688">
    <property type="entry name" value="DUF7928"/>
</dbReference>
<dbReference type="PANTHER" id="PTHR35408:SF1">
    <property type="entry name" value="GLYCOSYLTRANSFERASE 2-LIKE DOMAIN-CONTAINING PROTEIN"/>
    <property type="match status" value="1"/>
</dbReference>
<dbReference type="Pfam" id="PF25550">
    <property type="entry name" value="DUF7928"/>
    <property type="match status" value="1"/>
</dbReference>
<evidence type="ECO:0000259" key="3">
    <source>
        <dbReference type="Pfam" id="PF13632"/>
    </source>
</evidence>
<evidence type="ECO:0000256" key="2">
    <source>
        <dbReference type="SAM" id="Phobius"/>
    </source>
</evidence>
<comment type="caution">
    <text evidence="5">The sequence shown here is derived from an EMBL/GenBank/DDBJ whole genome shotgun (WGS) entry which is preliminary data.</text>
</comment>
<dbReference type="Gene3D" id="3.90.550.10">
    <property type="entry name" value="Spore Coat Polysaccharide Biosynthesis Protein SpsA, Chain A"/>
    <property type="match status" value="1"/>
</dbReference>
<dbReference type="GeneID" id="89935571"/>
<organism evidence="5 6">
    <name type="scientific">Canariomyces notabilis</name>
    <dbReference type="NCBI Taxonomy" id="2074819"/>
    <lineage>
        <taxon>Eukaryota</taxon>
        <taxon>Fungi</taxon>
        <taxon>Dikarya</taxon>
        <taxon>Ascomycota</taxon>
        <taxon>Pezizomycotina</taxon>
        <taxon>Sordariomycetes</taxon>
        <taxon>Sordariomycetidae</taxon>
        <taxon>Sordariales</taxon>
        <taxon>Chaetomiaceae</taxon>
        <taxon>Canariomyces</taxon>
    </lineage>
</organism>
<keyword evidence="2" id="KW-1133">Transmembrane helix</keyword>
<keyword evidence="2" id="KW-0812">Transmembrane</keyword>
<gene>
    <name evidence="5" type="ORF">N656DRAFT_707664</name>
</gene>
<feature type="transmembrane region" description="Helical" evidence="2">
    <location>
        <begin position="963"/>
        <end position="987"/>
    </location>
</feature>
<proteinExistence type="predicted"/>
<dbReference type="SUPFAM" id="SSF53448">
    <property type="entry name" value="Nucleotide-diphospho-sugar transferases"/>
    <property type="match status" value="1"/>
</dbReference>
<reference evidence="5" key="2">
    <citation type="submission" date="2023-05" db="EMBL/GenBank/DDBJ databases">
        <authorList>
            <consortium name="Lawrence Berkeley National Laboratory"/>
            <person name="Steindorff A."/>
            <person name="Hensen N."/>
            <person name="Bonometti L."/>
            <person name="Westerberg I."/>
            <person name="Brannstrom I.O."/>
            <person name="Guillou S."/>
            <person name="Cros-Aarteil S."/>
            <person name="Calhoun S."/>
            <person name="Haridas S."/>
            <person name="Kuo A."/>
            <person name="Mondo S."/>
            <person name="Pangilinan J."/>
            <person name="Riley R."/>
            <person name="Labutti K."/>
            <person name="Andreopoulos B."/>
            <person name="Lipzen A."/>
            <person name="Chen C."/>
            <person name="Yanf M."/>
            <person name="Daum C."/>
            <person name="Ng V."/>
            <person name="Clum A."/>
            <person name="Ohm R."/>
            <person name="Martin F."/>
            <person name="Silar P."/>
            <person name="Natvig D."/>
            <person name="Lalanne C."/>
            <person name="Gautier V."/>
            <person name="Ament-Velasquez S.L."/>
            <person name="Kruys A."/>
            <person name="Hutchinson M.I."/>
            <person name="Powell A.J."/>
            <person name="Barry K."/>
            <person name="Miller A.N."/>
            <person name="Grigoriev I.V."/>
            <person name="Debuchy R."/>
            <person name="Gladieux P."/>
            <person name="Thoren M.H."/>
            <person name="Johannesson H."/>
        </authorList>
    </citation>
    <scope>NUCLEOTIDE SEQUENCE</scope>
    <source>
        <strain evidence="5">CBS 508.74</strain>
    </source>
</reference>
<reference evidence="5" key="1">
    <citation type="journal article" date="2023" name="Mol. Phylogenet. Evol.">
        <title>Genome-scale phylogeny and comparative genomics of the fungal order Sordariales.</title>
        <authorList>
            <person name="Hensen N."/>
            <person name="Bonometti L."/>
            <person name="Westerberg I."/>
            <person name="Brannstrom I.O."/>
            <person name="Guillou S."/>
            <person name="Cros-Aarteil S."/>
            <person name="Calhoun S."/>
            <person name="Haridas S."/>
            <person name="Kuo A."/>
            <person name="Mondo S."/>
            <person name="Pangilinan J."/>
            <person name="Riley R."/>
            <person name="LaButti K."/>
            <person name="Andreopoulos B."/>
            <person name="Lipzen A."/>
            <person name="Chen C."/>
            <person name="Yan M."/>
            <person name="Daum C."/>
            <person name="Ng V."/>
            <person name="Clum A."/>
            <person name="Steindorff A."/>
            <person name="Ohm R.A."/>
            <person name="Martin F."/>
            <person name="Silar P."/>
            <person name="Natvig D.O."/>
            <person name="Lalanne C."/>
            <person name="Gautier V."/>
            <person name="Ament-Velasquez S.L."/>
            <person name="Kruys A."/>
            <person name="Hutchinson M.I."/>
            <person name="Powell A.J."/>
            <person name="Barry K."/>
            <person name="Miller A.N."/>
            <person name="Grigoriev I.V."/>
            <person name="Debuchy R."/>
            <person name="Gladieux P."/>
            <person name="Hiltunen Thoren M."/>
            <person name="Johannesson H."/>
        </authorList>
    </citation>
    <scope>NUCLEOTIDE SEQUENCE</scope>
    <source>
        <strain evidence="5">CBS 508.74</strain>
    </source>
</reference>
<dbReference type="Proteomes" id="UP001302812">
    <property type="component" value="Unassembled WGS sequence"/>
</dbReference>
<dbReference type="AlphaFoldDB" id="A0AAN6YTI2"/>
<dbReference type="InterPro" id="IPR029044">
    <property type="entry name" value="Nucleotide-diphossugar_trans"/>
</dbReference>
<dbReference type="InterPro" id="IPR001173">
    <property type="entry name" value="Glyco_trans_2-like"/>
</dbReference>
<feature type="compositionally biased region" description="Polar residues" evidence="1">
    <location>
        <begin position="126"/>
        <end position="139"/>
    </location>
</feature>
<dbReference type="RefSeq" id="XP_064671185.1">
    <property type="nucleotide sequence ID" value="XM_064811446.1"/>
</dbReference>
<feature type="transmembrane region" description="Helical" evidence="2">
    <location>
        <begin position="391"/>
        <end position="412"/>
    </location>
</feature>